<evidence type="ECO:0008006" key="3">
    <source>
        <dbReference type="Google" id="ProtNLM"/>
    </source>
</evidence>
<comment type="caution">
    <text evidence="1">The sequence shown here is derived from an EMBL/GenBank/DDBJ whole genome shotgun (WGS) entry which is preliminary data.</text>
</comment>
<evidence type="ECO:0000313" key="1">
    <source>
        <dbReference type="EMBL" id="MEX1666480.1"/>
    </source>
</evidence>
<name>A0ABV3TXZ7_9GAMM</name>
<dbReference type="PANTHER" id="PTHR30143">
    <property type="entry name" value="ACID HYDRATASE"/>
    <property type="match status" value="1"/>
</dbReference>
<accession>A0ABV3TXZ7</accession>
<reference evidence="1 2" key="1">
    <citation type="journal article" date="2011" name="Int. J. Syst. Evol. Microbiol.">
        <title>Zhongshania antarctica gen. nov., sp. nov. and Zhongshania guokunii sp. nov., gammaproteobacteria respectively isolated from coastal attached (fast) ice and surface seawater of the Antarctic.</title>
        <authorList>
            <person name="Li H.J."/>
            <person name="Zhang X.Y."/>
            <person name="Chen C.X."/>
            <person name="Zhang Y.J."/>
            <person name="Gao Z.M."/>
            <person name="Yu Y."/>
            <person name="Chen X.L."/>
            <person name="Chen B."/>
            <person name="Zhang Y.Z."/>
        </authorList>
    </citation>
    <scope>NUCLEOTIDE SEQUENCE [LARGE SCALE GENOMIC DNA]</scope>
    <source>
        <strain evidence="1 2">R06B22</strain>
    </source>
</reference>
<dbReference type="Proteomes" id="UP001557484">
    <property type="component" value="Unassembled WGS sequence"/>
</dbReference>
<dbReference type="EMBL" id="JBFRYB010000001">
    <property type="protein sequence ID" value="MEX1666480.1"/>
    <property type="molecule type" value="Genomic_DNA"/>
</dbReference>
<gene>
    <name evidence="1" type="ORF">AB4875_13385</name>
</gene>
<dbReference type="InterPro" id="IPR050772">
    <property type="entry name" value="Hydratase-Decarb/MhpD_sf"/>
</dbReference>
<dbReference type="InterPro" id="IPR036663">
    <property type="entry name" value="Fumarylacetoacetase_C_sf"/>
</dbReference>
<evidence type="ECO:0000313" key="2">
    <source>
        <dbReference type="Proteomes" id="UP001557484"/>
    </source>
</evidence>
<dbReference type="PANTHER" id="PTHR30143:SF0">
    <property type="entry name" value="2-KETO-4-PENTENOATE HYDRATASE"/>
    <property type="match status" value="1"/>
</dbReference>
<dbReference type="SUPFAM" id="SSF56529">
    <property type="entry name" value="FAH"/>
    <property type="match status" value="1"/>
</dbReference>
<protein>
    <recommendedName>
        <fullName evidence="3">2-keto-4-pentenoate hydratase</fullName>
    </recommendedName>
</protein>
<sequence length="272" mass="29703">MIWFLVVLNMRRVVLNFFFVLGLLSLASTSVAETDEALSPESLNALRWQGAYQSQKLSLDKKLGGRLPEGFKAGLTSLGSQKKFRSDRPIMGVLLPGAGLDSVQPINLSSFKKGMLEVELAFRLKRPLKHRVADVMNLKKLVDVVAPAVELPDIGFKASGAPTVFDIVRANVAAHSFVVGTPVAIGSIDVEAVTVGLYLNDLPLFAAQSDSLIGGQWQMLLNLINERIEQGWIIYPDQWLLTGAIGPIQPLEAGRYYVSYAELGELSLLLEP</sequence>
<dbReference type="Gene3D" id="3.90.850.10">
    <property type="entry name" value="Fumarylacetoacetase-like, C-terminal domain"/>
    <property type="match status" value="1"/>
</dbReference>
<keyword evidence="2" id="KW-1185">Reference proteome</keyword>
<dbReference type="RefSeq" id="WP_368376554.1">
    <property type="nucleotide sequence ID" value="NZ_JBFRYB010000001.1"/>
</dbReference>
<organism evidence="1 2">
    <name type="scientific">Zhongshania arctica</name>
    <dbReference type="NCBI Taxonomy" id="3238302"/>
    <lineage>
        <taxon>Bacteria</taxon>
        <taxon>Pseudomonadati</taxon>
        <taxon>Pseudomonadota</taxon>
        <taxon>Gammaproteobacteria</taxon>
        <taxon>Cellvibrionales</taxon>
        <taxon>Spongiibacteraceae</taxon>
        <taxon>Zhongshania</taxon>
    </lineage>
</organism>
<proteinExistence type="predicted"/>